<dbReference type="AlphaFoldDB" id="A0A7X0MGR8"/>
<evidence type="ECO:0000256" key="1">
    <source>
        <dbReference type="SAM" id="SignalP"/>
    </source>
</evidence>
<gene>
    <name evidence="2" type="ORF">HDF25_000488</name>
</gene>
<feature type="signal peptide" evidence="1">
    <location>
        <begin position="1"/>
        <end position="24"/>
    </location>
</feature>
<dbReference type="RefSeq" id="WP_260409298.1">
    <property type="nucleotide sequence ID" value="NZ_JACHCC010000001.1"/>
</dbReference>
<organism evidence="2 3">
    <name type="scientific">Pedobacter cryoconitis</name>
    <dbReference type="NCBI Taxonomy" id="188932"/>
    <lineage>
        <taxon>Bacteria</taxon>
        <taxon>Pseudomonadati</taxon>
        <taxon>Bacteroidota</taxon>
        <taxon>Sphingobacteriia</taxon>
        <taxon>Sphingobacteriales</taxon>
        <taxon>Sphingobacteriaceae</taxon>
        <taxon>Pedobacter</taxon>
    </lineage>
</organism>
<accession>A0A7X0MGR8</accession>
<protein>
    <recommendedName>
        <fullName evidence="4">Lipoprotein</fullName>
    </recommendedName>
</protein>
<proteinExistence type="predicted"/>
<name>A0A7X0MGR8_9SPHI</name>
<feature type="chain" id="PRO_5031458100" description="Lipoprotein" evidence="1">
    <location>
        <begin position="25"/>
        <end position="41"/>
    </location>
</feature>
<keyword evidence="1" id="KW-0732">Signal</keyword>
<sequence length="41" mass="4809">MKTFKTLLLLTVVASLLSSCFVQEPGYHRHYRHDGYGYRGY</sequence>
<evidence type="ECO:0008006" key="4">
    <source>
        <dbReference type="Google" id="ProtNLM"/>
    </source>
</evidence>
<dbReference type="EMBL" id="JACHCC010000001">
    <property type="protein sequence ID" value="MBB6498364.1"/>
    <property type="molecule type" value="Genomic_DNA"/>
</dbReference>
<evidence type="ECO:0000313" key="2">
    <source>
        <dbReference type="EMBL" id="MBB6498364.1"/>
    </source>
</evidence>
<evidence type="ECO:0000313" key="3">
    <source>
        <dbReference type="Proteomes" id="UP000521017"/>
    </source>
</evidence>
<dbReference type="Proteomes" id="UP000521017">
    <property type="component" value="Unassembled WGS sequence"/>
</dbReference>
<reference evidence="2 3" key="1">
    <citation type="submission" date="2020-08" db="EMBL/GenBank/DDBJ databases">
        <title>Genomic Encyclopedia of Type Strains, Phase IV (KMG-V): Genome sequencing to study the core and pangenomes of soil and plant-associated prokaryotes.</title>
        <authorList>
            <person name="Whitman W."/>
        </authorList>
    </citation>
    <scope>NUCLEOTIDE SEQUENCE [LARGE SCALE GENOMIC DNA]</scope>
    <source>
        <strain evidence="2 3">M2T3</strain>
    </source>
</reference>
<dbReference type="PROSITE" id="PS51257">
    <property type="entry name" value="PROKAR_LIPOPROTEIN"/>
    <property type="match status" value="1"/>
</dbReference>
<comment type="caution">
    <text evidence="2">The sequence shown here is derived from an EMBL/GenBank/DDBJ whole genome shotgun (WGS) entry which is preliminary data.</text>
</comment>